<gene>
    <name evidence="2" type="ORF">SAMN05428953_109106</name>
</gene>
<evidence type="ECO:0000313" key="3">
    <source>
        <dbReference type="Proteomes" id="UP000198894"/>
    </source>
</evidence>
<reference evidence="3" key="1">
    <citation type="submission" date="2016-10" db="EMBL/GenBank/DDBJ databases">
        <authorList>
            <person name="Varghese N."/>
            <person name="Submissions S."/>
        </authorList>
    </citation>
    <scope>NUCLEOTIDE SEQUENCE [LARGE SCALE GENOMIC DNA]</scope>
    <source>
        <strain evidence="3">CGMCC 1.11022</strain>
    </source>
</reference>
<name>A0A1G8WWR9_9HYPH</name>
<dbReference type="AlphaFoldDB" id="A0A1G8WWR9"/>
<proteinExistence type="predicted"/>
<accession>A0A1G8WWR9</accession>
<keyword evidence="1" id="KW-0812">Transmembrane</keyword>
<keyword evidence="1" id="KW-0472">Membrane</keyword>
<feature type="transmembrane region" description="Helical" evidence="1">
    <location>
        <begin position="289"/>
        <end position="311"/>
    </location>
</feature>
<feature type="transmembrane region" description="Helical" evidence="1">
    <location>
        <begin position="358"/>
        <end position="378"/>
    </location>
</feature>
<evidence type="ECO:0000313" key="2">
    <source>
        <dbReference type="EMBL" id="SDJ82653.1"/>
    </source>
</evidence>
<evidence type="ECO:0000256" key="1">
    <source>
        <dbReference type="SAM" id="Phobius"/>
    </source>
</evidence>
<dbReference type="RefSeq" id="WP_091595088.1">
    <property type="nucleotide sequence ID" value="NZ_FNEE01000009.1"/>
</dbReference>
<organism evidence="2 3">
    <name type="scientific">Mesorhizobium muleiense</name>
    <dbReference type="NCBI Taxonomy" id="1004279"/>
    <lineage>
        <taxon>Bacteria</taxon>
        <taxon>Pseudomonadati</taxon>
        <taxon>Pseudomonadota</taxon>
        <taxon>Alphaproteobacteria</taxon>
        <taxon>Hyphomicrobiales</taxon>
        <taxon>Phyllobacteriaceae</taxon>
        <taxon>Mesorhizobium</taxon>
    </lineage>
</organism>
<dbReference type="EMBL" id="FNEE01000009">
    <property type="protein sequence ID" value="SDJ82653.1"/>
    <property type="molecule type" value="Genomic_DNA"/>
</dbReference>
<keyword evidence="1" id="KW-1133">Transmembrane helix</keyword>
<keyword evidence="3" id="KW-1185">Reference proteome</keyword>
<sequence>MITFDQLIALYRNTEFSKDGSAGKLTVRDYSIVETLKQIESDEKAFDDAAFTVDSASAVVIGATVSVEIGAPRTGLGFLALTLDRLLENRRNRIAEPERYYLIEERFAYNDTVVPDAVARYRNALRLVRTLKEAAAFLDPYQAEMLFLGSIRLMVRVDFRSSDLVSVNSILVDEFENFVMQKVHKDQKAAIVATTLIETCRTHPEGERFRYLLRHFRDFVTKCEDSYRLFASEFSYDKIRGKAEEAIADYTGKIHKTFHDIQNQIMGIPVASVIIATQLKPATQCDVNFWANLAISLGATLFVALLAFAIVNQLLTLSTIDDDLTRQKTKLKGDYSVVAAEFLPLYRKLENRITLHRFVLGIILVVCGLGALLTWRIYFQLTTLMPWAC</sequence>
<protein>
    <submittedName>
        <fullName evidence="2">Uncharacterized protein</fullName>
    </submittedName>
</protein>
<dbReference type="Proteomes" id="UP000198894">
    <property type="component" value="Unassembled WGS sequence"/>
</dbReference>